<sequence length="229" mass="26147">MQKSLIVLIGGGHAAGKCTTADLIRKEIKKLPFYSASYLDIEVVNMAKYKLEYDGKTANVDEKTALHRFRPTLFDFEALRSDLEVMVRPQSDRAQKLILVHCLYALYDKSICNLSHMKVYVDSDADTRLIRWIRRDVCVGVGRKLEDVIELYLNGSRQEMADYISPTKKRADVIMPRGAEANGISLIVDGLLPYIGFGKYLEHSQTIQLRPFQNERAKNQTGNYLELNR</sequence>
<dbReference type="PRINTS" id="PR00988">
    <property type="entry name" value="URIDINKINASE"/>
</dbReference>
<accession>A0A4V1J2R8</accession>
<name>A0A4V1J2R8_9ASCO</name>
<feature type="domain" description="Phosphoribulokinase/uridine kinase" evidence="1">
    <location>
        <begin position="90"/>
        <end position="180"/>
    </location>
</feature>
<reference evidence="3" key="1">
    <citation type="journal article" date="2018" name="Nat. Microbiol.">
        <title>Leveraging single-cell genomics to expand the fungal tree of life.</title>
        <authorList>
            <person name="Ahrendt S.R."/>
            <person name="Quandt C.A."/>
            <person name="Ciobanu D."/>
            <person name="Clum A."/>
            <person name="Salamov A."/>
            <person name="Andreopoulos B."/>
            <person name="Cheng J.F."/>
            <person name="Woyke T."/>
            <person name="Pelin A."/>
            <person name="Henrissat B."/>
            <person name="Reynolds N.K."/>
            <person name="Benny G.L."/>
            <person name="Smith M.E."/>
            <person name="James T.Y."/>
            <person name="Grigoriev I.V."/>
        </authorList>
    </citation>
    <scope>NUCLEOTIDE SEQUENCE [LARGE SCALE GENOMIC DNA]</scope>
    <source>
        <strain evidence="3">Baker2002</strain>
    </source>
</reference>
<keyword evidence="3" id="KW-1185">Reference proteome</keyword>
<organism evidence="2 3">
    <name type="scientific">Metschnikowia bicuspidata</name>
    <dbReference type="NCBI Taxonomy" id="27322"/>
    <lineage>
        <taxon>Eukaryota</taxon>
        <taxon>Fungi</taxon>
        <taxon>Dikarya</taxon>
        <taxon>Ascomycota</taxon>
        <taxon>Saccharomycotina</taxon>
        <taxon>Pichiomycetes</taxon>
        <taxon>Metschnikowiaceae</taxon>
        <taxon>Metschnikowia</taxon>
    </lineage>
</organism>
<evidence type="ECO:0000259" key="1">
    <source>
        <dbReference type="Pfam" id="PF00485"/>
    </source>
</evidence>
<evidence type="ECO:0000313" key="3">
    <source>
        <dbReference type="Proteomes" id="UP000268321"/>
    </source>
</evidence>
<keyword evidence="2" id="KW-0378">Hydrolase</keyword>
<dbReference type="AlphaFoldDB" id="A0A4V1J2R8"/>
<evidence type="ECO:0000313" key="2">
    <source>
        <dbReference type="EMBL" id="RKP29509.1"/>
    </source>
</evidence>
<protein>
    <submittedName>
        <fullName evidence="2">P-loop containing nucleoside triphosphate hydrolase protein</fullName>
    </submittedName>
</protein>
<dbReference type="SUPFAM" id="SSF52540">
    <property type="entry name" value="P-loop containing nucleoside triphosphate hydrolases"/>
    <property type="match status" value="1"/>
</dbReference>
<proteinExistence type="predicted"/>
<dbReference type="EMBL" id="ML004484">
    <property type="protein sequence ID" value="RKP29509.1"/>
    <property type="molecule type" value="Genomic_DNA"/>
</dbReference>
<dbReference type="Gene3D" id="3.40.50.300">
    <property type="entry name" value="P-loop containing nucleotide triphosphate hydrolases"/>
    <property type="match status" value="1"/>
</dbReference>
<dbReference type="GO" id="GO:0005524">
    <property type="term" value="F:ATP binding"/>
    <property type="evidence" value="ECO:0007669"/>
    <property type="project" value="InterPro"/>
</dbReference>
<dbReference type="InterPro" id="IPR006083">
    <property type="entry name" value="PRK/URK"/>
</dbReference>
<dbReference type="OrthoDB" id="738517at2759"/>
<dbReference type="PANTHER" id="PTHR10285">
    <property type="entry name" value="URIDINE KINASE"/>
    <property type="match status" value="1"/>
</dbReference>
<dbReference type="Pfam" id="PF00485">
    <property type="entry name" value="PRK"/>
    <property type="match status" value="1"/>
</dbReference>
<dbReference type="GO" id="GO:0016787">
    <property type="term" value="F:hydrolase activity"/>
    <property type="evidence" value="ECO:0007669"/>
    <property type="project" value="UniProtKB-KW"/>
</dbReference>
<dbReference type="GO" id="GO:0016301">
    <property type="term" value="F:kinase activity"/>
    <property type="evidence" value="ECO:0007669"/>
    <property type="project" value="InterPro"/>
</dbReference>
<dbReference type="InterPro" id="IPR027417">
    <property type="entry name" value="P-loop_NTPase"/>
</dbReference>
<gene>
    <name evidence="2" type="ORF">METBISCDRAFT_18461</name>
</gene>
<dbReference type="Proteomes" id="UP000268321">
    <property type="component" value="Unassembled WGS sequence"/>
</dbReference>